<dbReference type="EMBL" id="QHJQ01000007">
    <property type="protein sequence ID" value="PXA03711.1"/>
    <property type="molecule type" value="Genomic_DNA"/>
</dbReference>
<evidence type="ECO:0000313" key="3">
    <source>
        <dbReference type="EMBL" id="PXA03711.1"/>
    </source>
</evidence>
<reference evidence="3 4" key="1">
    <citation type="submission" date="2018-05" db="EMBL/GenBank/DDBJ databases">
        <title>Coraliomargarita sinensis sp. nov., isolated from a marine solar saltern.</title>
        <authorList>
            <person name="Zhou L.Y."/>
        </authorList>
    </citation>
    <scope>NUCLEOTIDE SEQUENCE [LARGE SCALE GENOMIC DNA]</scope>
    <source>
        <strain evidence="3 4">WN38</strain>
    </source>
</reference>
<organism evidence="3 4">
    <name type="scientific">Coraliomargarita sinensis</name>
    <dbReference type="NCBI Taxonomy" id="2174842"/>
    <lineage>
        <taxon>Bacteria</taxon>
        <taxon>Pseudomonadati</taxon>
        <taxon>Verrucomicrobiota</taxon>
        <taxon>Opitutia</taxon>
        <taxon>Puniceicoccales</taxon>
        <taxon>Coraliomargaritaceae</taxon>
        <taxon>Coraliomargarita</taxon>
    </lineage>
</organism>
<feature type="signal peptide" evidence="1">
    <location>
        <begin position="1"/>
        <end position="21"/>
    </location>
</feature>
<keyword evidence="4" id="KW-1185">Reference proteome</keyword>
<dbReference type="GO" id="GO:0016872">
    <property type="term" value="F:intramolecular lyase activity"/>
    <property type="evidence" value="ECO:0007669"/>
    <property type="project" value="InterPro"/>
</dbReference>
<accession>A0A317ZK26</accession>
<dbReference type="InterPro" id="IPR016087">
    <property type="entry name" value="Chalcone_isomerase"/>
</dbReference>
<name>A0A317ZK26_9BACT</name>
<comment type="caution">
    <text evidence="3">The sequence shown here is derived from an EMBL/GenBank/DDBJ whole genome shotgun (WGS) entry which is preliminary data.</text>
</comment>
<dbReference type="Proteomes" id="UP000247099">
    <property type="component" value="Unassembled WGS sequence"/>
</dbReference>
<dbReference type="Pfam" id="PF16036">
    <property type="entry name" value="Chalcone_3"/>
    <property type="match status" value="1"/>
</dbReference>
<dbReference type="InterPro" id="IPR036298">
    <property type="entry name" value="Chalcone_isomerase_sf"/>
</dbReference>
<evidence type="ECO:0000259" key="2">
    <source>
        <dbReference type="Pfam" id="PF16036"/>
    </source>
</evidence>
<dbReference type="AlphaFoldDB" id="A0A317ZK26"/>
<evidence type="ECO:0000313" key="4">
    <source>
        <dbReference type="Proteomes" id="UP000247099"/>
    </source>
</evidence>
<evidence type="ECO:0000256" key="1">
    <source>
        <dbReference type="SAM" id="SignalP"/>
    </source>
</evidence>
<proteinExistence type="predicted"/>
<dbReference type="InParanoid" id="A0A317ZK26"/>
<sequence length="183" mass="20899">MTRHYKIIPAMLLLAISSASGSELFPQRIKVLDQSFVKLGEYRYVYRFFFDLYEVALFTESGADAEDVLKANRAFHLQFHYLRQIDKAIILKSADRMLERNLSEDERSIIAERVAKINEAYTGVGEGDRSSLTYKPSTGTTLCINDEPVITIEGKDFAELYFRIWLGEEAISQSLKENLLGRG</sequence>
<feature type="chain" id="PRO_5016333122" description="Chalcone isomerase domain-containing protein" evidence="1">
    <location>
        <begin position="22"/>
        <end position="183"/>
    </location>
</feature>
<dbReference type="OrthoDB" id="7277038at2"/>
<keyword evidence="1" id="KW-0732">Signal</keyword>
<feature type="domain" description="Chalcone isomerase" evidence="2">
    <location>
        <begin position="46"/>
        <end position="181"/>
    </location>
</feature>
<protein>
    <recommendedName>
        <fullName evidence="2">Chalcone isomerase domain-containing protein</fullName>
    </recommendedName>
</protein>
<dbReference type="RefSeq" id="WP_110131408.1">
    <property type="nucleotide sequence ID" value="NZ_QHJQ01000007.1"/>
</dbReference>
<gene>
    <name evidence="3" type="ORF">DDZ13_10475</name>
</gene>
<dbReference type="SUPFAM" id="SSF54626">
    <property type="entry name" value="Chalcone isomerase"/>
    <property type="match status" value="1"/>
</dbReference>